<comment type="caution">
    <text evidence="2">The sequence shown here is derived from an EMBL/GenBank/DDBJ whole genome shotgun (WGS) entry which is preliminary data.</text>
</comment>
<sequence>MVTKAPGLLRRKKGRGVVPDHPQVVGNVSILLNATGLRKLPRIGYTRAGQVVFPGWTPGRLARLKGSRPAVMFEHFIGSGVPAFQIFRVLARIWQAFHDAKRISRANDVAFAVRARRRRAEPGCSNPRALRTVQERRGPRRSSQAARAIDDRG</sequence>
<feature type="region of interest" description="Disordered" evidence="1">
    <location>
        <begin position="122"/>
        <end position="153"/>
    </location>
</feature>
<accession>A0ABU1LX91</accession>
<evidence type="ECO:0000256" key="1">
    <source>
        <dbReference type="SAM" id="MobiDB-lite"/>
    </source>
</evidence>
<dbReference type="Proteomes" id="UP001264340">
    <property type="component" value="Unassembled WGS sequence"/>
</dbReference>
<evidence type="ECO:0000313" key="3">
    <source>
        <dbReference type="Proteomes" id="UP001264340"/>
    </source>
</evidence>
<proteinExistence type="predicted"/>
<gene>
    <name evidence="2" type="ORF">J2804_004804</name>
</gene>
<evidence type="ECO:0000313" key="2">
    <source>
        <dbReference type="EMBL" id="MDR6411376.1"/>
    </source>
</evidence>
<organism evidence="2 3">
    <name type="scientific">Paraburkholderia terricola</name>
    <dbReference type="NCBI Taxonomy" id="169427"/>
    <lineage>
        <taxon>Bacteria</taxon>
        <taxon>Pseudomonadati</taxon>
        <taxon>Pseudomonadota</taxon>
        <taxon>Betaproteobacteria</taxon>
        <taxon>Burkholderiales</taxon>
        <taxon>Burkholderiaceae</taxon>
        <taxon>Paraburkholderia</taxon>
    </lineage>
</organism>
<name>A0ABU1LX91_9BURK</name>
<dbReference type="RefSeq" id="WP_310124494.1">
    <property type="nucleotide sequence ID" value="NZ_JAVDQV010000011.1"/>
</dbReference>
<protein>
    <submittedName>
        <fullName evidence="2">Uncharacterized protein</fullName>
    </submittedName>
</protein>
<reference evidence="2 3" key="1">
    <citation type="submission" date="2023-07" db="EMBL/GenBank/DDBJ databases">
        <title>Sorghum-associated microbial communities from plants grown in Nebraska, USA.</title>
        <authorList>
            <person name="Schachtman D."/>
        </authorList>
    </citation>
    <scope>NUCLEOTIDE SEQUENCE [LARGE SCALE GENOMIC DNA]</scope>
    <source>
        <strain evidence="2 3">DS1316</strain>
    </source>
</reference>
<dbReference type="EMBL" id="JAVDRP010000010">
    <property type="protein sequence ID" value="MDR6411376.1"/>
    <property type="molecule type" value="Genomic_DNA"/>
</dbReference>
<keyword evidence="3" id="KW-1185">Reference proteome</keyword>